<dbReference type="Pfam" id="PF01648">
    <property type="entry name" value="ACPS"/>
    <property type="match status" value="1"/>
</dbReference>
<evidence type="ECO:0000259" key="6">
    <source>
        <dbReference type="Pfam" id="PF01648"/>
    </source>
</evidence>
<dbReference type="PANTHER" id="PTHR12215">
    <property type="entry name" value="PHOSPHOPANTETHEINE TRANSFERASE"/>
    <property type="match status" value="1"/>
</dbReference>
<organism evidence="7 8">
    <name type="scientific">Methylomonas methanica</name>
    <dbReference type="NCBI Taxonomy" id="421"/>
    <lineage>
        <taxon>Bacteria</taxon>
        <taxon>Pseudomonadati</taxon>
        <taxon>Pseudomonadota</taxon>
        <taxon>Gammaproteobacteria</taxon>
        <taxon>Methylococcales</taxon>
        <taxon>Methylococcaceae</taxon>
        <taxon>Methylomonas</taxon>
    </lineage>
</organism>
<dbReference type="Proteomes" id="UP000295649">
    <property type="component" value="Unassembled WGS sequence"/>
</dbReference>
<dbReference type="InterPro" id="IPR008278">
    <property type="entry name" value="4-PPantetheinyl_Trfase_dom"/>
</dbReference>
<dbReference type="EMBL" id="SMCN01000005">
    <property type="protein sequence ID" value="TCV85517.1"/>
    <property type="molecule type" value="Genomic_DNA"/>
</dbReference>
<dbReference type="InterPro" id="IPR037143">
    <property type="entry name" value="4-PPantetheinyl_Trfase_dom_sf"/>
</dbReference>
<dbReference type="Gene3D" id="3.90.470.20">
    <property type="entry name" value="4'-phosphopantetheinyl transferase domain"/>
    <property type="match status" value="2"/>
</dbReference>
<dbReference type="RefSeq" id="WP_228375561.1">
    <property type="nucleotide sequence ID" value="NZ_LUUF01000019.1"/>
</dbReference>
<keyword evidence="3 7" id="KW-0808">Transferase</keyword>
<comment type="similarity">
    <text evidence="2">Belongs to the P-Pant transferase superfamily. Gsp/Sfp/HetI/AcpT family.</text>
</comment>
<accession>A0ABY2CP16</accession>
<evidence type="ECO:0000256" key="3">
    <source>
        <dbReference type="ARBA" id="ARBA00022679"/>
    </source>
</evidence>
<name>A0ABY2CP16_METMH</name>
<protein>
    <submittedName>
        <fullName evidence="7">4'-phosphopantetheinyl transferase</fullName>
    </submittedName>
</protein>
<gene>
    <name evidence="7" type="ORF">EDE11_10576</name>
</gene>
<dbReference type="InterPro" id="IPR004568">
    <property type="entry name" value="Ppantetheine-prot_Trfase_dom"/>
</dbReference>
<keyword evidence="8" id="KW-1185">Reference proteome</keyword>
<comment type="caution">
    <text evidence="7">The sequence shown here is derived from an EMBL/GenBank/DDBJ whole genome shotgun (WGS) entry which is preliminary data.</text>
</comment>
<evidence type="ECO:0000313" key="7">
    <source>
        <dbReference type="EMBL" id="TCV85517.1"/>
    </source>
</evidence>
<dbReference type="PANTHER" id="PTHR12215:SF10">
    <property type="entry name" value="L-AMINOADIPATE-SEMIALDEHYDE DEHYDROGENASE-PHOSPHOPANTETHEINYL TRANSFERASE"/>
    <property type="match status" value="1"/>
</dbReference>
<dbReference type="InterPro" id="IPR050559">
    <property type="entry name" value="P-Pant_transferase_sf"/>
</dbReference>
<evidence type="ECO:0000256" key="1">
    <source>
        <dbReference type="ARBA" id="ARBA00001946"/>
    </source>
</evidence>
<evidence type="ECO:0000256" key="5">
    <source>
        <dbReference type="ARBA" id="ARBA00022842"/>
    </source>
</evidence>
<evidence type="ECO:0000313" key="8">
    <source>
        <dbReference type="Proteomes" id="UP000295649"/>
    </source>
</evidence>
<evidence type="ECO:0000256" key="2">
    <source>
        <dbReference type="ARBA" id="ARBA00010990"/>
    </source>
</evidence>
<keyword evidence="5" id="KW-0460">Magnesium</keyword>
<feature type="domain" description="4'-phosphopantetheinyl transferase" evidence="6">
    <location>
        <begin position="116"/>
        <end position="210"/>
    </location>
</feature>
<dbReference type="SUPFAM" id="SSF56214">
    <property type="entry name" value="4'-phosphopantetheinyl transferase"/>
    <property type="match status" value="2"/>
</dbReference>
<dbReference type="GO" id="GO:0016740">
    <property type="term" value="F:transferase activity"/>
    <property type="evidence" value="ECO:0007669"/>
    <property type="project" value="UniProtKB-KW"/>
</dbReference>
<reference evidence="7 8" key="1">
    <citation type="submission" date="2019-03" db="EMBL/GenBank/DDBJ databases">
        <title>Systems level insights into methane cycling in arid and semi-arid ecosystems.</title>
        <authorList>
            <person name="Kalyuzhnaya M."/>
        </authorList>
    </citation>
    <scope>NUCLEOTIDE SEQUENCE [LARGE SCALE GENOMIC DNA]</scope>
    <source>
        <strain evidence="7 8">S-1</strain>
    </source>
</reference>
<keyword evidence="4" id="KW-0479">Metal-binding</keyword>
<comment type="cofactor">
    <cofactor evidence="1">
        <name>Mg(2+)</name>
        <dbReference type="ChEBI" id="CHEBI:18420"/>
    </cofactor>
</comment>
<proteinExistence type="inferred from homology"/>
<sequence>MGLYSNGEMVNQYFVDVWHGNLRLTATALQQLTGLLMDDERSKAEAFKSALLRDRYLAVRGLLRQTLAGYLDVEPVTLAFETGQYGKPALVGGALHFNLSHSADTLLIAVADFADIGIDIETCRPRQHLDGLAERCFSDREYRDWRQLPADARLEAFYRLWTKKEAFVKAVGRGIALGIEQCEFQLEKAGQLLVIPPEYGSASAWLVHELDVDDAGCAALVTPARRFNLRRLALSID</sequence>
<dbReference type="NCBIfam" id="TIGR00556">
    <property type="entry name" value="pantethn_trn"/>
    <property type="match status" value="1"/>
</dbReference>
<evidence type="ECO:0000256" key="4">
    <source>
        <dbReference type="ARBA" id="ARBA00022723"/>
    </source>
</evidence>